<evidence type="ECO:0000256" key="1">
    <source>
        <dbReference type="SAM" id="Phobius"/>
    </source>
</evidence>
<keyword evidence="1" id="KW-1133">Transmembrane helix</keyword>
<accession>A0A7I9WEZ0</accession>
<evidence type="ECO:0000313" key="3">
    <source>
        <dbReference type="Proteomes" id="UP000465241"/>
    </source>
</evidence>
<keyword evidence="1" id="KW-0812">Transmembrane</keyword>
<protein>
    <submittedName>
        <fullName evidence="2">Uncharacterized protein</fullName>
    </submittedName>
</protein>
<sequence>MDVSGAWNLVWILPVLVMFYQAVFCRRDEPSERIVAILGAFAGIVGAAAAALREWLR</sequence>
<feature type="transmembrane region" description="Helical" evidence="1">
    <location>
        <begin position="34"/>
        <end position="52"/>
    </location>
</feature>
<evidence type="ECO:0000313" key="2">
    <source>
        <dbReference type="EMBL" id="GFG55888.1"/>
    </source>
</evidence>
<keyword evidence="3" id="KW-1185">Reference proteome</keyword>
<dbReference type="Proteomes" id="UP000465241">
    <property type="component" value="Unassembled WGS sequence"/>
</dbReference>
<reference evidence="2 3" key="1">
    <citation type="journal article" date="2019" name="Emerg. Microbes Infect.">
        <title>Comprehensive subspecies identification of 175 nontuberculous mycobacteria species based on 7547 genomic profiles.</title>
        <authorList>
            <person name="Matsumoto Y."/>
            <person name="Kinjo T."/>
            <person name="Motooka D."/>
            <person name="Nabeya D."/>
            <person name="Jung N."/>
            <person name="Uechi K."/>
            <person name="Horii T."/>
            <person name="Iida T."/>
            <person name="Fujita J."/>
            <person name="Nakamura S."/>
        </authorList>
    </citation>
    <scope>NUCLEOTIDE SEQUENCE [LARGE SCALE GENOMIC DNA]</scope>
    <source>
        <strain evidence="2 3">JCM 13392</strain>
    </source>
</reference>
<organism evidence="2 3">
    <name type="scientific">Mycolicibacterium murale</name>
    <dbReference type="NCBI Taxonomy" id="182220"/>
    <lineage>
        <taxon>Bacteria</taxon>
        <taxon>Bacillati</taxon>
        <taxon>Actinomycetota</taxon>
        <taxon>Actinomycetes</taxon>
        <taxon>Mycobacteriales</taxon>
        <taxon>Mycobacteriaceae</taxon>
        <taxon>Mycolicibacterium</taxon>
    </lineage>
</organism>
<dbReference type="AlphaFoldDB" id="A0A7I9WEZ0"/>
<name>A0A7I9WEZ0_9MYCO</name>
<proteinExistence type="predicted"/>
<gene>
    <name evidence="2" type="ORF">MMUR_00240</name>
</gene>
<dbReference type="RefSeq" id="WP_193487813.1">
    <property type="nucleotide sequence ID" value="NZ_BAAAMC010000075.1"/>
</dbReference>
<dbReference type="EMBL" id="BLKT01000001">
    <property type="protein sequence ID" value="GFG55888.1"/>
    <property type="molecule type" value="Genomic_DNA"/>
</dbReference>
<feature type="transmembrane region" description="Helical" evidence="1">
    <location>
        <begin position="6"/>
        <end position="25"/>
    </location>
</feature>
<keyword evidence="1" id="KW-0472">Membrane</keyword>
<comment type="caution">
    <text evidence="2">The sequence shown here is derived from an EMBL/GenBank/DDBJ whole genome shotgun (WGS) entry which is preliminary data.</text>
</comment>